<evidence type="ECO:0000256" key="4">
    <source>
        <dbReference type="ARBA" id="ARBA00021679"/>
    </source>
</evidence>
<dbReference type="SUPFAM" id="SSF81301">
    <property type="entry name" value="Nucleotidyltransferase"/>
    <property type="match status" value="1"/>
</dbReference>
<dbReference type="Pfam" id="PF00076">
    <property type="entry name" value="RRM_1"/>
    <property type="match status" value="1"/>
</dbReference>
<reference evidence="15" key="1">
    <citation type="submission" date="2018-11" db="EMBL/GenBank/DDBJ databases">
        <authorList>
            <person name="Alioto T."/>
            <person name="Alioto T."/>
        </authorList>
    </citation>
    <scope>NUCLEOTIDE SEQUENCE</scope>
</reference>
<dbReference type="GO" id="GO:0031123">
    <property type="term" value="P:RNA 3'-end processing"/>
    <property type="evidence" value="ECO:0007669"/>
    <property type="project" value="TreeGrafter"/>
</dbReference>
<comment type="cofactor">
    <cofactor evidence="1">
        <name>Mn(2+)</name>
        <dbReference type="ChEBI" id="CHEBI:29035"/>
    </cofactor>
</comment>
<evidence type="ECO:0000256" key="5">
    <source>
        <dbReference type="ARBA" id="ARBA00022679"/>
    </source>
</evidence>
<accession>A0A8B6EVB3</accession>
<dbReference type="SUPFAM" id="SSF54928">
    <property type="entry name" value="RNA-binding domain, RBD"/>
    <property type="match status" value="1"/>
</dbReference>
<dbReference type="GO" id="GO:0046872">
    <property type="term" value="F:metal ion binding"/>
    <property type="evidence" value="ECO:0007669"/>
    <property type="project" value="UniProtKB-KW"/>
</dbReference>
<keyword evidence="8" id="KW-0460">Magnesium</keyword>
<evidence type="ECO:0000256" key="7">
    <source>
        <dbReference type="ARBA" id="ARBA00022723"/>
    </source>
</evidence>
<evidence type="ECO:0000256" key="10">
    <source>
        <dbReference type="ARBA" id="ARBA00033036"/>
    </source>
</evidence>
<dbReference type="InterPro" id="IPR043519">
    <property type="entry name" value="NT_sf"/>
</dbReference>
<dbReference type="InterPro" id="IPR012677">
    <property type="entry name" value="Nucleotide-bd_a/b_plait_sf"/>
</dbReference>
<sequence>MPARGRSRGSMFVICDVCTSTISSAEEYDRHMAGKKHNEKLQAYLEKKRVAECSIFVKGFPPRTEENELVLYFQNFGPINKIVMETHEKKKLPARFCIIEFGSKEGATKAVEYEPHILNSSRLTVRPRSFRELKLQPYFPWEKEKEEKESRMLPWNRGEEDEDVNEMGPGPGFGGQPQLPSLLGAGPGPFRGGHPGDEQFYMDDNFDQGGGFGGGGQWIEGGGRGGGFGGRGRFGGGRGGLLGNSPGPDFGGRGGPDFGGRRGPDFGGRGGPDFGGRGGPPGGYPGPSGGNYGNFGRDPPTPLGPPKSIFDLKVGEGTKRMKGMPSLPGMGKKARKGKGADDPQDPLPVTIVELKKKCNENTCITIQSQMTYLVDLIQASPEELQQRYYICKVLEQALSPFFPGVTVNQFGSSVNGFGLKGCDMDVYLGLDKIGISVRSTNIDLPYTRDVHSLKKTSGPLQQADVDGMTNGDKCKLISRILIEHAPACSNTQIIPSTRCPIIRFKHESSGIKCDLSLDNQLALQNTRLLQALSQYDPRIKPLVYAVRYWGRLKHLAGNIKTGPRMSNYALTLMVVYYLQNTNPVTLPTIQSLADLSSTKTIIGPWDCSFVGSNFIPPTHNVQTCEELLAGFFKFFSHFDFKANALSIRTGSVLPVAKITLDNTMKLAPINIQDPFVLDHNVTQNMNETIRELMIKEFNIAAYKAERWQAIEFAQTKSLIDVLDDRVPEGFDETLALSSIPGIKLGEYQFLVELKAPALSPQLLRTLEAEGNMYLAWCKKMMGFLYTVIEKIMMFNCETVSTNMPDVCIKSRKYDHSAMSERSLKRGLKRPHSVVEESGDGESSIQEETSEEVLVDPRTELYKNAEFYIDMNTYIMCRIWAERKKIGNMLKERGFTDSMELEQTISERLYYDNHYENKSPIMEMRIIMKSVILNNRAEIMVDVSGPPGQGEFHCVYHYLKKFTLKLAEKFFDAQELPPL</sequence>
<dbReference type="InterPro" id="IPR002058">
    <property type="entry name" value="PAP_assoc"/>
</dbReference>
<feature type="compositionally biased region" description="Gly residues" evidence="13">
    <location>
        <begin position="265"/>
        <end position="293"/>
    </location>
</feature>
<dbReference type="CDD" id="cd05402">
    <property type="entry name" value="NT_PAP_TUTase"/>
    <property type="match status" value="1"/>
</dbReference>
<evidence type="ECO:0000313" key="15">
    <source>
        <dbReference type="EMBL" id="VDI40339.1"/>
    </source>
</evidence>
<comment type="cofactor">
    <cofactor evidence="2">
        <name>Mg(2+)</name>
        <dbReference type="ChEBI" id="CHEBI:18420"/>
    </cofactor>
</comment>
<dbReference type="Gene3D" id="1.10.1410.10">
    <property type="match status" value="1"/>
</dbReference>
<gene>
    <name evidence="15" type="ORF">MGAL_10B014408</name>
</gene>
<dbReference type="GO" id="GO:0003723">
    <property type="term" value="F:RNA binding"/>
    <property type="evidence" value="ECO:0007669"/>
    <property type="project" value="UniProtKB-UniRule"/>
</dbReference>
<dbReference type="PANTHER" id="PTHR12271">
    <property type="entry name" value="POLY A POLYMERASE CID PAP -RELATED"/>
    <property type="match status" value="1"/>
</dbReference>
<comment type="catalytic activity">
    <reaction evidence="11">
        <text>RNA(n) + UTP = RNA(n)-3'-uridine ribonucleotide + diphosphate</text>
        <dbReference type="Rhea" id="RHEA:14785"/>
        <dbReference type="Rhea" id="RHEA-COMP:14527"/>
        <dbReference type="Rhea" id="RHEA-COMP:17348"/>
        <dbReference type="ChEBI" id="CHEBI:33019"/>
        <dbReference type="ChEBI" id="CHEBI:46398"/>
        <dbReference type="ChEBI" id="CHEBI:140395"/>
        <dbReference type="ChEBI" id="CHEBI:173116"/>
        <dbReference type="EC" id="2.7.7.52"/>
    </reaction>
</comment>
<dbReference type="Gene3D" id="3.30.160.60">
    <property type="entry name" value="Classic Zinc Finger"/>
    <property type="match status" value="1"/>
</dbReference>
<dbReference type="PROSITE" id="PS50102">
    <property type="entry name" value="RRM"/>
    <property type="match status" value="1"/>
</dbReference>
<evidence type="ECO:0000256" key="9">
    <source>
        <dbReference type="ARBA" id="ARBA00030790"/>
    </source>
</evidence>
<evidence type="ECO:0000256" key="13">
    <source>
        <dbReference type="SAM" id="MobiDB-lite"/>
    </source>
</evidence>
<dbReference type="InterPro" id="IPR035979">
    <property type="entry name" value="RBD_domain_sf"/>
</dbReference>
<dbReference type="EMBL" id="UYJE01005782">
    <property type="protein sequence ID" value="VDI40339.1"/>
    <property type="molecule type" value="Genomic_DNA"/>
</dbReference>
<feature type="compositionally biased region" description="Gly residues" evidence="13">
    <location>
        <begin position="224"/>
        <end position="242"/>
    </location>
</feature>
<feature type="region of interest" description="Disordered" evidence="13">
    <location>
        <begin position="146"/>
        <end position="203"/>
    </location>
</feature>
<feature type="region of interest" description="Disordered" evidence="13">
    <location>
        <begin position="224"/>
        <end position="345"/>
    </location>
</feature>
<keyword evidence="12" id="KW-0694">RNA-binding</keyword>
<dbReference type="PANTHER" id="PTHR12271:SF127">
    <property type="entry name" value="SPECKLE TARGETED PIP5K1A-REGULATED POLY(A) POLYMERASE"/>
    <property type="match status" value="1"/>
</dbReference>
<evidence type="ECO:0000256" key="12">
    <source>
        <dbReference type="PROSITE-ProRule" id="PRU00176"/>
    </source>
</evidence>
<keyword evidence="5 15" id="KW-0808">Transferase</keyword>
<evidence type="ECO:0000256" key="1">
    <source>
        <dbReference type="ARBA" id="ARBA00001936"/>
    </source>
</evidence>
<evidence type="ECO:0000313" key="16">
    <source>
        <dbReference type="Proteomes" id="UP000596742"/>
    </source>
</evidence>
<dbReference type="InterPro" id="IPR000504">
    <property type="entry name" value="RRM_dom"/>
</dbReference>
<feature type="domain" description="RRM" evidence="14">
    <location>
        <begin position="53"/>
        <end position="140"/>
    </location>
</feature>
<dbReference type="OrthoDB" id="2274644at2759"/>
<dbReference type="EC" id="2.7.7.52" evidence="3"/>
<evidence type="ECO:0000256" key="11">
    <source>
        <dbReference type="ARBA" id="ARBA00049105"/>
    </source>
</evidence>
<feature type="region of interest" description="Disordered" evidence="13">
    <location>
        <begin position="819"/>
        <end position="850"/>
    </location>
</feature>
<dbReference type="AlphaFoldDB" id="A0A8B6EVB3"/>
<name>A0A8B6EVB3_MYTGA</name>
<evidence type="ECO:0000256" key="8">
    <source>
        <dbReference type="ARBA" id="ARBA00022842"/>
    </source>
</evidence>
<dbReference type="Proteomes" id="UP000596742">
    <property type="component" value="Unassembled WGS sequence"/>
</dbReference>
<dbReference type="InterPro" id="IPR054708">
    <property type="entry name" value="MTPAP-like_central"/>
</dbReference>
<dbReference type="Gene3D" id="3.30.70.330">
    <property type="match status" value="1"/>
</dbReference>
<proteinExistence type="predicted"/>
<dbReference type="SUPFAM" id="SSF81631">
    <property type="entry name" value="PAP/OAS1 substrate-binding domain"/>
    <property type="match status" value="1"/>
</dbReference>
<keyword evidence="7" id="KW-0479">Metal-binding</keyword>
<organism evidence="15 16">
    <name type="scientific">Mytilus galloprovincialis</name>
    <name type="common">Mediterranean mussel</name>
    <dbReference type="NCBI Taxonomy" id="29158"/>
    <lineage>
        <taxon>Eukaryota</taxon>
        <taxon>Metazoa</taxon>
        <taxon>Spiralia</taxon>
        <taxon>Lophotrochozoa</taxon>
        <taxon>Mollusca</taxon>
        <taxon>Bivalvia</taxon>
        <taxon>Autobranchia</taxon>
        <taxon>Pteriomorphia</taxon>
        <taxon>Mytilida</taxon>
        <taxon>Mytiloidea</taxon>
        <taxon>Mytilidae</taxon>
        <taxon>Mytilinae</taxon>
        <taxon>Mytilus</taxon>
    </lineage>
</organism>
<dbReference type="GO" id="GO:1990817">
    <property type="term" value="F:poly(A) RNA polymerase activity"/>
    <property type="evidence" value="ECO:0007669"/>
    <property type="project" value="TreeGrafter"/>
</dbReference>
<dbReference type="GO" id="GO:0050265">
    <property type="term" value="F:RNA uridylyltransferase activity"/>
    <property type="evidence" value="ECO:0007669"/>
    <property type="project" value="UniProtKB-EC"/>
</dbReference>
<dbReference type="SMART" id="SM00360">
    <property type="entry name" value="RRM"/>
    <property type="match status" value="1"/>
</dbReference>
<dbReference type="Pfam" id="PF03828">
    <property type="entry name" value="PAP_assoc"/>
    <property type="match status" value="1"/>
</dbReference>
<evidence type="ECO:0000259" key="14">
    <source>
        <dbReference type="PROSITE" id="PS50102"/>
    </source>
</evidence>
<feature type="compositionally biased region" description="Gly residues" evidence="13">
    <location>
        <begin position="249"/>
        <end position="258"/>
    </location>
</feature>
<dbReference type="Gene3D" id="3.30.460.10">
    <property type="entry name" value="Beta Polymerase, domain 2"/>
    <property type="match status" value="1"/>
</dbReference>
<keyword evidence="16" id="KW-1185">Reference proteome</keyword>
<keyword evidence="6 15" id="KW-0548">Nucleotidyltransferase</keyword>
<evidence type="ECO:0000256" key="3">
    <source>
        <dbReference type="ARBA" id="ARBA00012472"/>
    </source>
</evidence>
<protein>
    <recommendedName>
        <fullName evidence="4">Speckle targeted PIP5K1A-regulated poly(A) polymerase</fullName>
        <ecNumber evidence="3">2.7.7.52</ecNumber>
    </recommendedName>
    <alternativeName>
        <fullName evidence="9">RNA-binding motif protein 21</fullName>
    </alternativeName>
    <alternativeName>
        <fullName evidence="10">U6 snRNA-specific terminal uridylyltransferase 1</fullName>
    </alternativeName>
</protein>
<evidence type="ECO:0000256" key="2">
    <source>
        <dbReference type="ARBA" id="ARBA00001946"/>
    </source>
</evidence>
<comment type="caution">
    <text evidence="15">The sequence shown here is derived from an EMBL/GenBank/DDBJ whole genome shotgun (WGS) entry which is preliminary data.</text>
</comment>
<dbReference type="Pfam" id="PF22600">
    <property type="entry name" value="MTPAP-like_central"/>
    <property type="match status" value="1"/>
</dbReference>
<evidence type="ECO:0000256" key="6">
    <source>
        <dbReference type="ARBA" id="ARBA00022695"/>
    </source>
</evidence>